<dbReference type="GO" id="GO:0015846">
    <property type="term" value="P:polyamine transport"/>
    <property type="evidence" value="ECO:0007669"/>
    <property type="project" value="InterPro"/>
</dbReference>
<evidence type="ECO:0000256" key="1">
    <source>
        <dbReference type="ARBA" id="ARBA00004418"/>
    </source>
</evidence>
<dbReference type="InterPro" id="IPR001188">
    <property type="entry name" value="Sperm_putr-bd"/>
</dbReference>
<dbReference type="EMBL" id="LT629797">
    <property type="protein sequence ID" value="SDU97325.1"/>
    <property type="molecule type" value="Genomic_DNA"/>
</dbReference>
<evidence type="ECO:0000313" key="6">
    <source>
        <dbReference type="EMBL" id="SDU97325.1"/>
    </source>
</evidence>
<keyword evidence="3 5" id="KW-0732">Signal</keyword>
<gene>
    <name evidence="6" type="ORF">SAMN05216363_4193</name>
</gene>
<sequence>MKVLLALLALLATIAQAHAEQVVRVYGWKDYLAPDVLRDFQQQTGITVDYQTYTSTDELRQALSDGSHYDLVMPSHFMLEQLIEEQRLTPLDTRQLTHYAELDPWLLTILAGLPQANRYAVPYLWGSTGLVIAPDLAQASYGAPPPNSWKLMFEAAETERLSTCGVAMLDASDETSSVLLNYRGRRLSRITNRQLIKQLDGLKAVTPFIRTMNNWDFVDDLINGKLCLAMAWSGHAVRAMQDNPKLVYRIPEEGAAIFIDTLAIPSDAANPQLAYRLLDFLIDPPIALRNALNSRFYAPLPNETPAMQSFAKAHPAQVLTTDQRRRSYLLESVPTSQRKILDEAWQDLKRNRY</sequence>
<dbReference type="PANTHER" id="PTHR30222:SF18">
    <property type="entry name" value="BIFUNCTIONAL POLYHYDROXYBUTYRATE SYNTHASE _ ABC TRANSPORTER PERIPLASMIC BINDING PROTEIN-RELATED"/>
    <property type="match status" value="1"/>
</dbReference>
<comment type="subcellular location">
    <subcellularLocation>
        <location evidence="1">Periplasm</location>
    </subcellularLocation>
</comment>
<accession>A0A1H2MWL4</accession>
<evidence type="ECO:0000313" key="7">
    <source>
        <dbReference type="Proteomes" id="UP000198675"/>
    </source>
</evidence>
<dbReference type="PIRSF" id="PIRSF019574">
    <property type="entry name" value="Periplasmic_polyamine_BP"/>
    <property type="match status" value="1"/>
</dbReference>
<reference evidence="7" key="1">
    <citation type="submission" date="2016-10" db="EMBL/GenBank/DDBJ databases">
        <authorList>
            <person name="Varghese N."/>
            <person name="Submissions S."/>
        </authorList>
    </citation>
    <scope>NUCLEOTIDE SEQUENCE [LARGE SCALE GENOMIC DNA]</scope>
    <source>
        <strain evidence="7">KCTC 32246</strain>
    </source>
</reference>
<evidence type="ECO:0000256" key="4">
    <source>
        <dbReference type="ARBA" id="ARBA00022764"/>
    </source>
</evidence>
<proteinExistence type="predicted"/>
<dbReference type="Gene3D" id="3.40.190.10">
    <property type="entry name" value="Periplasmic binding protein-like II"/>
    <property type="match status" value="2"/>
</dbReference>
<protein>
    <submittedName>
        <fullName evidence="6">Putrescine transport system substrate-binding protein</fullName>
    </submittedName>
</protein>
<dbReference type="InterPro" id="IPR006059">
    <property type="entry name" value="SBP"/>
</dbReference>
<name>A0A1H2MWL4_9PSED</name>
<dbReference type="PRINTS" id="PR00909">
    <property type="entry name" value="SPERMDNBNDNG"/>
</dbReference>
<feature type="signal peptide" evidence="5">
    <location>
        <begin position="1"/>
        <end position="19"/>
    </location>
</feature>
<feature type="chain" id="PRO_5009280859" evidence="5">
    <location>
        <begin position="20"/>
        <end position="353"/>
    </location>
</feature>
<keyword evidence="4" id="KW-0574">Periplasm</keyword>
<dbReference type="AlphaFoldDB" id="A0A1H2MWL4"/>
<evidence type="ECO:0000256" key="2">
    <source>
        <dbReference type="ARBA" id="ARBA00022448"/>
    </source>
</evidence>
<dbReference type="Proteomes" id="UP000198675">
    <property type="component" value="Chromosome I"/>
</dbReference>
<dbReference type="RefSeq" id="WP_092379276.1">
    <property type="nucleotide sequence ID" value="NZ_LT629797.1"/>
</dbReference>
<keyword evidence="2" id="KW-0813">Transport</keyword>
<dbReference type="GO" id="GO:0042597">
    <property type="term" value="C:periplasmic space"/>
    <property type="evidence" value="ECO:0007669"/>
    <property type="project" value="UniProtKB-SubCell"/>
</dbReference>
<evidence type="ECO:0000256" key="5">
    <source>
        <dbReference type="SAM" id="SignalP"/>
    </source>
</evidence>
<keyword evidence="7" id="KW-1185">Reference proteome</keyword>
<dbReference type="GO" id="GO:0019808">
    <property type="term" value="F:polyamine binding"/>
    <property type="evidence" value="ECO:0007669"/>
    <property type="project" value="InterPro"/>
</dbReference>
<evidence type="ECO:0000256" key="3">
    <source>
        <dbReference type="ARBA" id="ARBA00022729"/>
    </source>
</evidence>
<organism evidence="6 7">
    <name type="scientific">Pseudomonas sihuiensis</name>
    <dbReference type="NCBI Taxonomy" id="1274359"/>
    <lineage>
        <taxon>Bacteria</taxon>
        <taxon>Pseudomonadati</taxon>
        <taxon>Pseudomonadota</taxon>
        <taxon>Gammaproteobacteria</taxon>
        <taxon>Pseudomonadales</taxon>
        <taxon>Pseudomonadaceae</taxon>
        <taxon>Pseudomonas</taxon>
    </lineage>
</organism>
<dbReference type="SUPFAM" id="SSF53850">
    <property type="entry name" value="Periplasmic binding protein-like II"/>
    <property type="match status" value="1"/>
</dbReference>
<dbReference type="Pfam" id="PF13416">
    <property type="entry name" value="SBP_bac_8"/>
    <property type="match status" value="1"/>
</dbReference>
<dbReference type="PANTHER" id="PTHR30222">
    <property type="entry name" value="SPERMIDINE/PUTRESCINE-BINDING PERIPLASMIC PROTEIN"/>
    <property type="match status" value="1"/>
</dbReference>